<evidence type="ECO:0000313" key="4">
    <source>
        <dbReference type="Proteomes" id="UP000239366"/>
    </source>
</evidence>
<dbReference type="RefSeq" id="WP_105000749.1">
    <property type="nucleotide sequence ID" value="NZ_MQVX01000001.1"/>
</dbReference>
<evidence type="ECO:0000313" key="3">
    <source>
        <dbReference type="EMBL" id="PQJ15097.1"/>
    </source>
</evidence>
<feature type="region of interest" description="Disordered" evidence="1">
    <location>
        <begin position="31"/>
        <end position="50"/>
    </location>
</feature>
<proteinExistence type="predicted"/>
<dbReference type="EMBL" id="MQVX01000001">
    <property type="protein sequence ID" value="PQJ15097.1"/>
    <property type="molecule type" value="Genomic_DNA"/>
</dbReference>
<feature type="signal peptide" evidence="2">
    <location>
        <begin position="1"/>
        <end position="22"/>
    </location>
</feature>
<evidence type="ECO:0008006" key="5">
    <source>
        <dbReference type="Google" id="ProtNLM"/>
    </source>
</evidence>
<name>A0A2S7T6E7_9FLAO</name>
<dbReference type="Proteomes" id="UP000239366">
    <property type="component" value="Unassembled WGS sequence"/>
</dbReference>
<feature type="region of interest" description="Disordered" evidence="1">
    <location>
        <begin position="108"/>
        <end position="151"/>
    </location>
</feature>
<comment type="caution">
    <text evidence="3">The sequence shown here is derived from an EMBL/GenBank/DDBJ whole genome shotgun (WGS) entry which is preliminary data.</text>
</comment>
<organism evidence="3 4">
    <name type="scientific">Aureicoccus marinus</name>
    <dbReference type="NCBI Taxonomy" id="754435"/>
    <lineage>
        <taxon>Bacteria</taxon>
        <taxon>Pseudomonadati</taxon>
        <taxon>Bacteroidota</taxon>
        <taxon>Flavobacteriia</taxon>
        <taxon>Flavobacteriales</taxon>
        <taxon>Flavobacteriaceae</taxon>
        <taxon>Aureicoccus</taxon>
    </lineage>
</organism>
<accession>A0A2S7T6E7</accession>
<protein>
    <recommendedName>
        <fullName evidence="5">DUF4890 domain-containing protein</fullName>
    </recommendedName>
</protein>
<reference evidence="4" key="1">
    <citation type="submission" date="2016-11" db="EMBL/GenBank/DDBJ databases">
        <title>Trade-off between light-utilization and light-protection in marine flavobacteria.</title>
        <authorList>
            <person name="Kumagai Y."/>
            <person name="Yoshizawa S."/>
            <person name="Kogure K."/>
        </authorList>
    </citation>
    <scope>NUCLEOTIDE SEQUENCE [LARGE SCALE GENOMIC DNA]</scope>
    <source>
        <strain evidence="4">SG-18</strain>
    </source>
</reference>
<sequence length="151" mass="17565">MKSAFHILLFGACVLLTAPVQAQWGNPYGYGRRSAVPNTPTPQKKQEPPTAEEIVDLQMDRLTEDLGLDVFEQAVVKTIMVKYVKKRLDLQHQQLDAREVREVLDDLQQQQDNEFKTSLSPEKYEKYMSLRESNSKKKKRKKKKKKDKDKT</sequence>
<feature type="compositionally biased region" description="Basic residues" evidence="1">
    <location>
        <begin position="136"/>
        <end position="151"/>
    </location>
</feature>
<dbReference type="OrthoDB" id="1451306at2"/>
<feature type="compositionally biased region" description="Basic and acidic residues" evidence="1">
    <location>
        <begin position="122"/>
        <end position="135"/>
    </location>
</feature>
<feature type="chain" id="PRO_5015745788" description="DUF4890 domain-containing protein" evidence="2">
    <location>
        <begin position="23"/>
        <end position="151"/>
    </location>
</feature>
<keyword evidence="2" id="KW-0732">Signal</keyword>
<evidence type="ECO:0000256" key="2">
    <source>
        <dbReference type="SAM" id="SignalP"/>
    </source>
</evidence>
<keyword evidence="4" id="KW-1185">Reference proteome</keyword>
<evidence type="ECO:0000256" key="1">
    <source>
        <dbReference type="SAM" id="MobiDB-lite"/>
    </source>
</evidence>
<dbReference type="AlphaFoldDB" id="A0A2S7T6E7"/>
<feature type="compositionally biased region" description="Polar residues" evidence="1">
    <location>
        <begin position="108"/>
        <end position="120"/>
    </location>
</feature>
<gene>
    <name evidence="3" type="ORF">BST99_04570</name>
</gene>